<keyword evidence="1" id="KW-0175">Coiled coil</keyword>
<name>A0AAD4JSK0_9MUSC</name>
<feature type="coiled-coil region" evidence="1">
    <location>
        <begin position="66"/>
        <end position="93"/>
    </location>
</feature>
<dbReference type="EMBL" id="JAJJHW010003889">
    <property type="protein sequence ID" value="KAH8355089.1"/>
    <property type="molecule type" value="Genomic_DNA"/>
</dbReference>
<evidence type="ECO:0000313" key="3">
    <source>
        <dbReference type="EMBL" id="KAH8355089.1"/>
    </source>
</evidence>
<feature type="chain" id="PRO_5042289683" evidence="2">
    <location>
        <begin position="22"/>
        <end position="662"/>
    </location>
</feature>
<comment type="caution">
    <text evidence="3">The sequence shown here is derived from an EMBL/GenBank/DDBJ whole genome shotgun (WGS) entry which is preliminary data.</text>
</comment>
<dbReference type="Proteomes" id="UP001200034">
    <property type="component" value="Unassembled WGS sequence"/>
</dbReference>
<dbReference type="AlphaFoldDB" id="A0AAD4JSK0"/>
<feature type="signal peptide" evidence="2">
    <location>
        <begin position="1"/>
        <end position="21"/>
    </location>
</feature>
<gene>
    <name evidence="3" type="ORF">KR093_005398</name>
</gene>
<evidence type="ECO:0000313" key="4">
    <source>
        <dbReference type="Proteomes" id="UP001200034"/>
    </source>
</evidence>
<proteinExistence type="predicted"/>
<organism evidence="3 4">
    <name type="scientific">Drosophila rubida</name>
    <dbReference type="NCBI Taxonomy" id="30044"/>
    <lineage>
        <taxon>Eukaryota</taxon>
        <taxon>Metazoa</taxon>
        <taxon>Ecdysozoa</taxon>
        <taxon>Arthropoda</taxon>
        <taxon>Hexapoda</taxon>
        <taxon>Insecta</taxon>
        <taxon>Pterygota</taxon>
        <taxon>Neoptera</taxon>
        <taxon>Endopterygota</taxon>
        <taxon>Diptera</taxon>
        <taxon>Brachycera</taxon>
        <taxon>Muscomorpha</taxon>
        <taxon>Ephydroidea</taxon>
        <taxon>Drosophilidae</taxon>
        <taxon>Drosophila</taxon>
    </lineage>
</organism>
<keyword evidence="4" id="KW-1185">Reference proteome</keyword>
<dbReference type="PANTHER" id="PTHR47890:SF1">
    <property type="entry name" value="LD24308P"/>
    <property type="match status" value="1"/>
</dbReference>
<reference evidence="3" key="1">
    <citation type="journal article" date="2021" name="Mol. Ecol. Resour.">
        <title>Phylogenomic analyses of the genus Drosophila reveals genomic signals of climate adaptation.</title>
        <authorList>
            <person name="Li F."/>
            <person name="Rane R.V."/>
            <person name="Luria V."/>
            <person name="Xiong Z."/>
            <person name="Chen J."/>
            <person name="Li Z."/>
            <person name="Catullo R.A."/>
            <person name="Griffin P.C."/>
            <person name="Schiffer M."/>
            <person name="Pearce S."/>
            <person name="Lee S.F."/>
            <person name="McElroy K."/>
            <person name="Stocker A."/>
            <person name="Shirriffs J."/>
            <person name="Cockerell F."/>
            <person name="Coppin C."/>
            <person name="Sgro C.M."/>
            <person name="Karger A."/>
            <person name="Cain J.W."/>
            <person name="Weber J.A."/>
            <person name="Santpere G."/>
            <person name="Kirschner M.W."/>
            <person name="Hoffmann A.A."/>
            <person name="Oakeshott J.G."/>
            <person name="Zhang G."/>
        </authorList>
    </citation>
    <scope>NUCLEOTIDE SEQUENCE</scope>
    <source>
        <strain evidence="3">BGI-SZ-2011g</strain>
    </source>
</reference>
<protein>
    <submittedName>
        <fullName evidence="3">Uncharacterized protein</fullName>
    </submittedName>
</protein>
<dbReference type="PANTHER" id="PTHR47890">
    <property type="entry name" value="LD24308P"/>
    <property type="match status" value="1"/>
</dbReference>
<keyword evidence="2" id="KW-0732">Signal</keyword>
<sequence length="662" mass="76053">MRIELGIILLLSILFVKPIAGNSVIDDAVDILKLIHEISVGIETVWKLIENEPVDTSKLPLVLDKHGQVMRRLDELNERIQQSEKLQAEYFNMTITSLKREFFEEFLLTRKLTEVGDVKKVIEENSQYMTFDQNSTVKFDAYTLNNFAEWCVKPGSNSLGYLIDAFHGNIFGDPEDNVENSLFAQMVAKYEMDESQICAARRSPLQFAYDLFTKVTLTELKAYLMMEFSWITLRSTGKGNFTLEMSLMRRKHEERIWHSKEVLSKLVSRIGRVYWRCDPMTYQSKLGVTYDRVTRLLQGYVENEMNLNKKGSCLQTCEDYSDARIEGCVKDELCSKQPKCAGRLHSCQFIGADMTVCQSNSTNNSSRRYDYIRTNNGRLLGVDAKEDEAVCRTGGDQAESSTYWFWRCNYCFCLCDEEGLLSDRYFNLRDTLSDYQRNMVVTGARFVKARRVFHLQLQQGELLPGGLINQSSLAWIPLEVYNVSHVDIRQGYDYHKLSYNSRSMDLDEIAVESNTQVVTGARFHVVDNHLNLEVRFSTFNFSTGRLIRPDSDSVWLGNDWTRQHYDQPRQKLILYDPQVSTKSSLKSLPLSKGNQYMEFVSSSIDKDAAQSTVPFIDMQDVVPNPAVPLSGLGIYHKGRRGFGGFFAPKVVTYNIWEKPLAH</sequence>
<dbReference type="Pfam" id="PF16061">
    <property type="entry name" value="DUF4803"/>
    <property type="match status" value="1"/>
</dbReference>
<dbReference type="InterPro" id="IPR032062">
    <property type="entry name" value="DUF4803"/>
</dbReference>
<accession>A0AAD4JSK0</accession>
<evidence type="ECO:0000256" key="1">
    <source>
        <dbReference type="SAM" id="Coils"/>
    </source>
</evidence>
<evidence type="ECO:0000256" key="2">
    <source>
        <dbReference type="SAM" id="SignalP"/>
    </source>
</evidence>